<protein>
    <submittedName>
        <fullName evidence="1">Uncharacterized protein</fullName>
    </submittedName>
</protein>
<dbReference type="Proteomes" id="UP001596405">
    <property type="component" value="Unassembled WGS sequence"/>
</dbReference>
<proteinExistence type="predicted"/>
<gene>
    <name evidence="1" type="ORF">ACFQHR_10625</name>
</gene>
<organism evidence="1 2">
    <name type="scientific">Rufibacter roseus</name>
    <dbReference type="NCBI Taxonomy" id="1567108"/>
    <lineage>
        <taxon>Bacteria</taxon>
        <taxon>Pseudomonadati</taxon>
        <taxon>Bacteroidota</taxon>
        <taxon>Cytophagia</taxon>
        <taxon>Cytophagales</taxon>
        <taxon>Hymenobacteraceae</taxon>
        <taxon>Rufibacter</taxon>
    </lineage>
</organism>
<reference evidence="2" key="1">
    <citation type="journal article" date="2019" name="Int. J. Syst. Evol. Microbiol.">
        <title>The Global Catalogue of Microorganisms (GCM) 10K type strain sequencing project: providing services to taxonomists for standard genome sequencing and annotation.</title>
        <authorList>
            <consortium name="The Broad Institute Genomics Platform"/>
            <consortium name="The Broad Institute Genome Sequencing Center for Infectious Disease"/>
            <person name="Wu L."/>
            <person name="Ma J."/>
        </authorList>
    </citation>
    <scope>NUCLEOTIDE SEQUENCE [LARGE SCALE GENOMIC DNA]</scope>
    <source>
        <strain evidence="2">CGMCC 4.7393</strain>
    </source>
</reference>
<keyword evidence="2" id="KW-1185">Reference proteome</keyword>
<evidence type="ECO:0000313" key="2">
    <source>
        <dbReference type="Proteomes" id="UP001596405"/>
    </source>
</evidence>
<name>A0ABW2DNX4_9BACT</name>
<dbReference type="RefSeq" id="WP_066621666.1">
    <property type="nucleotide sequence ID" value="NZ_JBHSYQ010000004.1"/>
</dbReference>
<dbReference type="EMBL" id="JBHSYQ010000004">
    <property type="protein sequence ID" value="MFC6998081.1"/>
    <property type="molecule type" value="Genomic_DNA"/>
</dbReference>
<sequence>MKNLFTKNPFTTIGGVVVITIASVDMYRNGVHGENIGLMATGLALLKAADSGKEAKIETHEG</sequence>
<comment type="caution">
    <text evidence="1">The sequence shown here is derived from an EMBL/GenBank/DDBJ whole genome shotgun (WGS) entry which is preliminary data.</text>
</comment>
<accession>A0ABW2DNX4</accession>
<evidence type="ECO:0000313" key="1">
    <source>
        <dbReference type="EMBL" id="MFC6998081.1"/>
    </source>
</evidence>